<reference evidence="2" key="1">
    <citation type="submission" date="2016-12" db="EMBL/GenBank/DDBJ databases">
        <authorList>
            <person name="Varghese N."/>
            <person name="Submissions S."/>
        </authorList>
    </citation>
    <scope>NUCLEOTIDE SEQUENCE [LARGE SCALE GENOMIC DNA]</scope>
    <source>
        <strain evidence="2">DSM 11544</strain>
    </source>
</reference>
<dbReference type="Pfam" id="PF10076">
    <property type="entry name" value="Phage_Mu_Gp48"/>
    <property type="match status" value="1"/>
</dbReference>
<dbReference type="InterPro" id="IPR018755">
    <property type="entry name" value="Phage_Mu_Gp48"/>
</dbReference>
<organism evidence="1 2">
    <name type="scientific">Desulfitobacterium chlororespirans DSM 11544</name>
    <dbReference type="NCBI Taxonomy" id="1121395"/>
    <lineage>
        <taxon>Bacteria</taxon>
        <taxon>Bacillati</taxon>
        <taxon>Bacillota</taxon>
        <taxon>Clostridia</taxon>
        <taxon>Eubacteriales</taxon>
        <taxon>Desulfitobacteriaceae</taxon>
        <taxon>Desulfitobacterium</taxon>
    </lineage>
</organism>
<evidence type="ECO:0000313" key="1">
    <source>
        <dbReference type="EMBL" id="SHN73105.1"/>
    </source>
</evidence>
<dbReference type="STRING" id="1121395.SAMN02745215_02407"/>
<keyword evidence="2" id="KW-1185">Reference proteome</keyword>
<accession>A0A1M7TQX2</accession>
<evidence type="ECO:0000313" key="2">
    <source>
        <dbReference type="Proteomes" id="UP000184010"/>
    </source>
</evidence>
<dbReference type="EMBL" id="FRDN01000007">
    <property type="protein sequence ID" value="SHN73105.1"/>
    <property type="molecule type" value="Genomic_DNA"/>
</dbReference>
<name>A0A1M7TQX2_9FIRM</name>
<proteinExistence type="predicted"/>
<dbReference type="AlphaFoldDB" id="A0A1M7TQX2"/>
<gene>
    <name evidence="1" type="ORF">SAMN02745215_02407</name>
</gene>
<dbReference type="Proteomes" id="UP000184010">
    <property type="component" value="Unassembled WGS sequence"/>
</dbReference>
<protein>
    <submittedName>
        <fullName evidence="1">Uncharacterized protein YmfQ in lambdoid prophage, DUF2313 family</fullName>
    </submittedName>
</protein>
<sequence length="182" mass="20836">MEQMLNLLPGYYATGESRAVLDAFGHELEEFRDGIWDVVNQFFVNTATWGLEQWEKELGLSSYFGKPVAQRRSRIISKLRGVGTVTVKLIQKVAQSYDSGLVTVADHPEEGYFVIKFIDTKGIPPDWEDLKEAIEEIKPAHLEVMYEFTYLIYRELAVSGKNYAEIAALEKTYEQLKTWNSA</sequence>
<dbReference type="RefSeq" id="WP_242954639.1">
    <property type="nucleotide sequence ID" value="NZ_FRDN01000007.1"/>
</dbReference>